<dbReference type="Proteomes" id="UP001569414">
    <property type="component" value="Unassembled WGS sequence"/>
</dbReference>
<dbReference type="PANTHER" id="PTHR12338">
    <property type="entry name" value="AUTOTRANSPORTER"/>
    <property type="match status" value="1"/>
</dbReference>
<accession>A0ABV4NJY8</accession>
<name>A0ABV4NJY8_9GAMM</name>
<gene>
    <name evidence="3" type="ORF">ACCI51_03765</name>
</gene>
<feature type="domain" description="Filamentous haemagglutinin FhaB/tRNA nuclease CdiA-like TPS" evidence="2">
    <location>
        <begin position="36"/>
        <end position="148"/>
    </location>
</feature>
<protein>
    <submittedName>
        <fullName evidence="3">Filamentous hemagglutinin N-terminal domain-containing protein</fullName>
    </submittedName>
</protein>
<dbReference type="NCBIfam" id="TIGR01901">
    <property type="entry name" value="adhes_NPXG"/>
    <property type="match status" value="1"/>
</dbReference>
<dbReference type="EMBL" id="JBGMEL010000002">
    <property type="protein sequence ID" value="MFA0789650.1"/>
    <property type="molecule type" value="Genomic_DNA"/>
</dbReference>
<sequence>MKAKKNTLELKKLTSAIKVSRLAYAGMFAGLLSPLAHAGPEGGVVTGGSGTIDVNGTTTTIDQNTDLLSIDWDSFNLSAEELVKFLQPNTSSVVLNRILDQSASTIHGSIEANGHVILVNPRGVLFTESATINVGAITASGLDMSPEDFMNGDFTFKGEEGSAGFVVNRGVINAASAVLVGKQVTNASSGLISAELVSLAAADEAILTFDADGMIGLQVTKEVMENDLGVDSAVLNEGNIDGAQVLLEASVSGDLFTAAVNNEGTIKAQGIDTSGGKIRLFGSGSSVINSGELQAAGTTGGQVVIEGDSAEHSGKIDVRGTAGRGGQAMVLGEEVLVSGAIDARGTVAGGEILIGGDYQGKNSKIRNAKKTTLTEDAHIDVSGIGEGDGGEVIVWADHTTEFAGTILAESGEQGGDGGFVETSGKVYLNLGEDSMYVSTLSYGQGVTGEWLLDPNWLDIVDNDSCTTNCMHVGTLVTALSSTNITLQTGGIDGSNGTGSISGDISDWDSSFSGNSNDFSKGIRIKADLEWSSATTLTLDSHKGVMIHKDASVNANGLGSLVIEAKGDVTNKGIITGLAKFSVKTDGNFTNYADSNNSFSGSIRADSVKVDAGGNIENQTSGSQTASIISKKIDLSAGGSFVNDGNIKLEYDDGSTGVISFDSFSLKVGQAGSGSDNTLGDIQYAGTAPLDEVTFTISGSAGTDKFTLPATNYDIALKGSESFSLGTNGLGDKLSFTFNEVEVVDVGSNSSLTGQTAIADSFTVEANSNVVVDGITFTGIDRITDEGSATDPEDSLTSENNTDSWTLTAIDNQVIHNGITITGIENLSGGKSTLNGYVNNGGDDAADAYKLDSSGNITVDRMIFAGLDRVIAAGNTDRVEATEVASSRADLLGDKSFELHDESSGFTFITFTGIEQVVGTGTITGTSGSDSFTVADESGTTKVRSQNIDFYGVSKVDGGDDSDTLVG</sequence>
<dbReference type="SMART" id="SM00912">
    <property type="entry name" value="Haemagg_act"/>
    <property type="match status" value="1"/>
</dbReference>
<dbReference type="PANTHER" id="PTHR12338:SF5">
    <property type="entry name" value="ANTIGEN 43-RELATED"/>
    <property type="match status" value="1"/>
</dbReference>
<dbReference type="Pfam" id="PF05860">
    <property type="entry name" value="TPS"/>
    <property type="match status" value="1"/>
</dbReference>
<dbReference type="InterPro" id="IPR011050">
    <property type="entry name" value="Pectin_lyase_fold/virulence"/>
</dbReference>
<keyword evidence="1" id="KW-0732">Signal</keyword>
<keyword evidence="4" id="KW-1185">Reference proteome</keyword>
<dbReference type="SUPFAM" id="SSF51126">
    <property type="entry name" value="Pectin lyase-like"/>
    <property type="match status" value="1"/>
</dbReference>
<reference evidence="3 4" key="1">
    <citation type="submission" date="2024-08" db="EMBL/GenBank/DDBJ databases">
        <authorList>
            <person name="Ishaq N."/>
        </authorList>
    </citation>
    <scope>NUCLEOTIDE SEQUENCE [LARGE SCALE GENOMIC DNA]</scope>
    <source>
        <strain evidence="3 4">JCM 30400</strain>
    </source>
</reference>
<feature type="chain" id="PRO_5046672213" evidence="1">
    <location>
        <begin position="39"/>
        <end position="966"/>
    </location>
</feature>
<dbReference type="InterPro" id="IPR008638">
    <property type="entry name" value="FhaB/CdiA-like_TPS"/>
</dbReference>
<evidence type="ECO:0000256" key="1">
    <source>
        <dbReference type="SAM" id="SignalP"/>
    </source>
</evidence>
<proteinExistence type="predicted"/>
<evidence type="ECO:0000259" key="2">
    <source>
        <dbReference type="SMART" id="SM00912"/>
    </source>
</evidence>
<dbReference type="InterPro" id="IPR012334">
    <property type="entry name" value="Pectin_lyas_fold"/>
</dbReference>
<organism evidence="3 4">
    <name type="scientific">Microbulbifer echini</name>
    <dbReference type="NCBI Taxonomy" id="1529067"/>
    <lineage>
        <taxon>Bacteria</taxon>
        <taxon>Pseudomonadati</taxon>
        <taxon>Pseudomonadota</taxon>
        <taxon>Gammaproteobacteria</taxon>
        <taxon>Cellvibrionales</taxon>
        <taxon>Microbulbiferaceae</taxon>
        <taxon>Microbulbifer</taxon>
    </lineage>
</organism>
<feature type="signal peptide" evidence="1">
    <location>
        <begin position="1"/>
        <end position="38"/>
    </location>
</feature>
<dbReference type="InterPro" id="IPR050909">
    <property type="entry name" value="Bact_Autotransporter_VF"/>
</dbReference>
<dbReference type="Gene3D" id="2.160.20.10">
    <property type="entry name" value="Single-stranded right-handed beta-helix, Pectin lyase-like"/>
    <property type="match status" value="1"/>
</dbReference>
<evidence type="ECO:0000313" key="4">
    <source>
        <dbReference type="Proteomes" id="UP001569414"/>
    </source>
</evidence>
<comment type="caution">
    <text evidence="3">The sequence shown here is derived from an EMBL/GenBank/DDBJ whole genome shotgun (WGS) entry which is preliminary data.</text>
</comment>
<dbReference type="RefSeq" id="WP_371842646.1">
    <property type="nucleotide sequence ID" value="NZ_JBGMEL010000002.1"/>
</dbReference>
<feature type="non-terminal residue" evidence="3">
    <location>
        <position position="966"/>
    </location>
</feature>
<evidence type="ECO:0000313" key="3">
    <source>
        <dbReference type="EMBL" id="MFA0789650.1"/>
    </source>
</evidence>